<feature type="chain" id="PRO_5013653479" evidence="2">
    <location>
        <begin position="22"/>
        <end position="226"/>
    </location>
</feature>
<accession>A0A2G5B6X0</accession>
<feature type="compositionally biased region" description="Acidic residues" evidence="1">
    <location>
        <begin position="135"/>
        <end position="147"/>
    </location>
</feature>
<evidence type="ECO:0000313" key="4">
    <source>
        <dbReference type="Proteomes" id="UP000242474"/>
    </source>
</evidence>
<sequence length="226" mass="23788">MRGFVTLGGLLVVLVADRVVGDTTDYDNFMSSLSYNWQNEFSGLRYQLDSLQKEDPDQYNQLAASLGLKPGTKISIPSLYSPQWASKFVAAADLYTPPAVTADSTPAATPTISKGSTDKSESGSVVTHLTTATDDVSDNSSDSESEGSSEASDSKDTEATEATSGLDENTDSADTQFGNPIVGTIDNNDSPIIPTGHGYSTASTVRPATISVFGVLSATTWLMSFV</sequence>
<keyword evidence="2" id="KW-0732">Signal</keyword>
<protein>
    <submittedName>
        <fullName evidence="3">Uncharacterized protein</fullName>
    </submittedName>
</protein>
<feature type="compositionally biased region" description="Polar residues" evidence="1">
    <location>
        <begin position="102"/>
        <end position="115"/>
    </location>
</feature>
<dbReference type="Proteomes" id="UP000242474">
    <property type="component" value="Unassembled WGS sequence"/>
</dbReference>
<name>A0A2G5B6X0_COERN</name>
<feature type="compositionally biased region" description="Polar residues" evidence="1">
    <location>
        <begin position="160"/>
        <end position="178"/>
    </location>
</feature>
<dbReference type="AlphaFoldDB" id="A0A2G5B6X0"/>
<feature type="region of interest" description="Disordered" evidence="1">
    <location>
        <begin position="99"/>
        <end position="180"/>
    </location>
</feature>
<evidence type="ECO:0000313" key="3">
    <source>
        <dbReference type="EMBL" id="PIA14750.1"/>
    </source>
</evidence>
<proteinExistence type="predicted"/>
<dbReference type="EMBL" id="KZ303513">
    <property type="protein sequence ID" value="PIA14750.1"/>
    <property type="molecule type" value="Genomic_DNA"/>
</dbReference>
<organism evidence="3 4">
    <name type="scientific">Coemansia reversa (strain ATCC 12441 / NRRL 1564)</name>
    <dbReference type="NCBI Taxonomy" id="763665"/>
    <lineage>
        <taxon>Eukaryota</taxon>
        <taxon>Fungi</taxon>
        <taxon>Fungi incertae sedis</taxon>
        <taxon>Zoopagomycota</taxon>
        <taxon>Kickxellomycotina</taxon>
        <taxon>Kickxellomycetes</taxon>
        <taxon>Kickxellales</taxon>
        <taxon>Kickxellaceae</taxon>
        <taxon>Coemansia</taxon>
    </lineage>
</organism>
<keyword evidence="4" id="KW-1185">Reference proteome</keyword>
<feature type="compositionally biased region" description="Polar residues" evidence="1">
    <location>
        <begin position="122"/>
        <end position="133"/>
    </location>
</feature>
<reference evidence="3 4" key="1">
    <citation type="journal article" date="2015" name="Genome Biol. Evol.">
        <title>Phylogenomic analyses indicate that early fungi evolved digesting cell walls of algal ancestors of land plants.</title>
        <authorList>
            <person name="Chang Y."/>
            <person name="Wang S."/>
            <person name="Sekimoto S."/>
            <person name="Aerts A.L."/>
            <person name="Choi C."/>
            <person name="Clum A."/>
            <person name="LaButti K.M."/>
            <person name="Lindquist E.A."/>
            <person name="Yee Ngan C."/>
            <person name="Ohm R.A."/>
            <person name="Salamov A.A."/>
            <person name="Grigoriev I.V."/>
            <person name="Spatafora J.W."/>
            <person name="Berbee M.L."/>
        </authorList>
    </citation>
    <scope>NUCLEOTIDE SEQUENCE [LARGE SCALE GENOMIC DNA]</scope>
    <source>
        <strain evidence="3 4">NRRL 1564</strain>
    </source>
</reference>
<gene>
    <name evidence="3" type="ORF">COEREDRAFT_82505</name>
</gene>
<dbReference type="OrthoDB" id="5571955at2759"/>
<feature type="signal peptide" evidence="2">
    <location>
        <begin position="1"/>
        <end position="21"/>
    </location>
</feature>
<evidence type="ECO:0000256" key="2">
    <source>
        <dbReference type="SAM" id="SignalP"/>
    </source>
</evidence>
<evidence type="ECO:0000256" key="1">
    <source>
        <dbReference type="SAM" id="MobiDB-lite"/>
    </source>
</evidence>